<sequence>MFDPVFSVPNPSADKTEPWGKLHVLSFLCIAREVFFFLAECM</sequence>
<accession>A0ABN9AIF8</accession>
<organism evidence="1 2">
    <name type="scientific">Staurois parvus</name>
    <dbReference type="NCBI Taxonomy" id="386267"/>
    <lineage>
        <taxon>Eukaryota</taxon>
        <taxon>Metazoa</taxon>
        <taxon>Chordata</taxon>
        <taxon>Craniata</taxon>
        <taxon>Vertebrata</taxon>
        <taxon>Euteleostomi</taxon>
        <taxon>Amphibia</taxon>
        <taxon>Batrachia</taxon>
        <taxon>Anura</taxon>
        <taxon>Neobatrachia</taxon>
        <taxon>Ranoidea</taxon>
        <taxon>Ranidae</taxon>
        <taxon>Staurois</taxon>
    </lineage>
</organism>
<proteinExistence type="predicted"/>
<protein>
    <submittedName>
        <fullName evidence="1">Uncharacterized protein</fullName>
    </submittedName>
</protein>
<comment type="caution">
    <text evidence="1">The sequence shown here is derived from an EMBL/GenBank/DDBJ whole genome shotgun (WGS) entry which is preliminary data.</text>
</comment>
<evidence type="ECO:0000313" key="2">
    <source>
        <dbReference type="Proteomes" id="UP001162483"/>
    </source>
</evidence>
<name>A0ABN9AIF8_9NEOB</name>
<gene>
    <name evidence="1" type="ORF">SPARVUS_LOCUS917437</name>
</gene>
<keyword evidence="2" id="KW-1185">Reference proteome</keyword>
<dbReference type="Proteomes" id="UP001162483">
    <property type="component" value="Unassembled WGS sequence"/>
</dbReference>
<reference evidence="1" key="1">
    <citation type="submission" date="2023-05" db="EMBL/GenBank/DDBJ databases">
        <authorList>
            <person name="Stuckert A."/>
        </authorList>
    </citation>
    <scope>NUCLEOTIDE SEQUENCE</scope>
</reference>
<evidence type="ECO:0000313" key="1">
    <source>
        <dbReference type="EMBL" id="CAI9535811.1"/>
    </source>
</evidence>
<dbReference type="EMBL" id="CATNWA010000283">
    <property type="protein sequence ID" value="CAI9535811.1"/>
    <property type="molecule type" value="Genomic_DNA"/>
</dbReference>